<keyword evidence="1" id="KW-0472">Membrane</keyword>
<protein>
    <submittedName>
        <fullName evidence="5">Uncharacterized protein isoform X1</fullName>
    </submittedName>
</protein>
<dbReference type="InterPro" id="IPR013783">
    <property type="entry name" value="Ig-like_fold"/>
</dbReference>
<gene>
    <name evidence="5" type="primary">LOC100535806</name>
</gene>
<dbReference type="PANTHER" id="PTHR15193:SF2">
    <property type="match status" value="1"/>
</dbReference>
<proteinExistence type="predicted"/>
<dbReference type="SMART" id="SM00409">
    <property type="entry name" value="IG"/>
    <property type="match status" value="1"/>
</dbReference>
<feature type="domain" description="Ig-like" evidence="3">
    <location>
        <begin position="33"/>
        <end position="124"/>
    </location>
</feature>
<feature type="signal peptide" evidence="2">
    <location>
        <begin position="1"/>
        <end position="24"/>
    </location>
</feature>
<evidence type="ECO:0000259" key="3">
    <source>
        <dbReference type="PROSITE" id="PS50835"/>
    </source>
</evidence>
<feature type="chain" id="PRO_5035420108" evidence="2">
    <location>
        <begin position="25"/>
        <end position="207"/>
    </location>
</feature>
<dbReference type="OrthoDB" id="9422899at2759"/>
<dbReference type="Pfam" id="PF07686">
    <property type="entry name" value="V-set"/>
    <property type="match status" value="1"/>
</dbReference>
<accession>A0A8M1RM54</accession>
<keyword evidence="1" id="KW-1133">Transmembrane helix</keyword>
<keyword evidence="1" id="KW-0812">Transmembrane</keyword>
<keyword evidence="4" id="KW-1185">Reference proteome</keyword>
<dbReference type="InterPro" id="IPR036179">
    <property type="entry name" value="Ig-like_dom_sf"/>
</dbReference>
<dbReference type="PROSITE" id="PS50835">
    <property type="entry name" value="IG_LIKE"/>
    <property type="match status" value="1"/>
</dbReference>
<dbReference type="InterPro" id="IPR013106">
    <property type="entry name" value="Ig_V-set"/>
</dbReference>
<dbReference type="PANTHER" id="PTHR15193">
    <property type="entry name" value="CD83 ANTIGEN"/>
    <property type="match status" value="1"/>
</dbReference>
<dbReference type="InterPro" id="IPR007110">
    <property type="entry name" value="Ig-like_dom"/>
</dbReference>
<dbReference type="AlphaFoldDB" id="A0A8M1RM54"/>
<dbReference type="Gene3D" id="2.60.40.10">
    <property type="entry name" value="Immunoglobulins"/>
    <property type="match status" value="1"/>
</dbReference>
<dbReference type="KEGG" id="dre:100535806"/>
<dbReference type="GeneID" id="100535806"/>
<evidence type="ECO:0000313" key="4">
    <source>
        <dbReference type="Proteomes" id="UP000000437"/>
    </source>
</evidence>
<dbReference type="Proteomes" id="UP000000437">
    <property type="component" value="Chromosome 8"/>
</dbReference>
<evidence type="ECO:0000313" key="5">
    <source>
        <dbReference type="RefSeq" id="XP_003199150.2"/>
    </source>
</evidence>
<sequence>MSYTKISALLLFTMTALHWETTIGFVVIDGNCNDVIRLPCKATNQTKKFRYVIWYKVLEIENSPIIKKRGNEVTYFNSTNNLTSVFLGEKETLELHNVQPSDSGTYRCYLAANAGGQNYDSFIGLNISECVQASTVYPSTIIATDSCLAVIDLSTSWAAVSFILISVTKIILCIIAVGVCDQVKFRTRRKQQDVRRNTNGKSSSCKD</sequence>
<dbReference type="SUPFAM" id="SSF48726">
    <property type="entry name" value="Immunoglobulin"/>
    <property type="match status" value="1"/>
</dbReference>
<evidence type="ECO:0000256" key="1">
    <source>
        <dbReference type="SAM" id="Phobius"/>
    </source>
</evidence>
<feature type="transmembrane region" description="Helical" evidence="1">
    <location>
        <begin position="157"/>
        <end position="180"/>
    </location>
</feature>
<dbReference type="InterPro" id="IPR003599">
    <property type="entry name" value="Ig_sub"/>
</dbReference>
<dbReference type="RefSeq" id="XP_003199150.2">
    <property type="nucleotide sequence ID" value="XM_003199102.5"/>
</dbReference>
<name>A0A8M1RM54_DANRE</name>
<evidence type="ECO:0000256" key="2">
    <source>
        <dbReference type="SAM" id="SignalP"/>
    </source>
</evidence>
<reference evidence="5" key="1">
    <citation type="submission" date="2025-08" db="UniProtKB">
        <authorList>
            <consortium name="RefSeq"/>
        </authorList>
    </citation>
    <scope>IDENTIFICATION</scope>
    <source>
        <strain evidence="5">Tuebingen</strain>
        <tissue evidence="5">Fibroblasts and whole tissue</tissue>
    </source>
</reference>
<keyword evidence="2" id="KW-0732">Signal</keyword>
<organism evidence="4 5">
    <name type="scientific">Danio rerio</name>
    <name type="common">Zebrafish</name>
    <name type="synonym">Brachydanio rerio</name>
    <dbReference type="NCBI Taxonomy" id="7955"/>
    <lineage>
        <taxon>Eukaryota</taxon>
        <taxon>Metazoa</taxon>
        <taxon>Chordata</taxon>
        <taxon>Craniata</taxon>
        <taxon>Vertebrata</taxon>
        <taxon>Euteleostomi</taxon>
        <taxon>Actinopterygii</taxon>
        <taxon>Neopterygii</taxon>
        <taxon>Teleostei</taxon>
        <taxon>Ostariophysi</taxon>
        <taxon>Cypriniformes</taxon>
        <taxon>Danionidae</taxon>
        <taxon>Danioninae</taxon>
        <taxon>Danio</taxon>
    </lineage>
</organism>